<protein>
    <submittedName>
        <fullName evidence="1">Uncharacterized protein</fullName>
    </submittedName>
</protein>
<comment type="caution">
    <text evidence="1">The sequence shown here is derived from an EMBL/GenBank/DDBJ whole genome shotgun (WGS) entry which is preliminary data.</text>
</comment>
<dbReference type="AlphaFoldDB" id="A0A9P9DVL6"/>
<dbReference type="GO" id="GO:0001228">
    <property type="term" value="F:DNA-binding transcription activator activity, RNA polymerase II-specific"/>
    <property type="evidence" value="ECO:0007669"/>
    <property type="project" value="TreeGrafter"/>
</dbReference>
<accession>A0A9P9DVL6</accession>
<name>A0A9P9DVL6_9HYPO</name>
<evidence type="ECO:0000313" key="2">
    <source>
        <dbReference type="Proteomes" id="UP000738349"/>
    </source>
</evidence>
<evidence type="ECO:0000313" key="1">
    <source>
        <dbReference type="EMBL" id="KAH7126068.1"/>
    </source>
</evidence>
<dbReference type="EMBL" id="JAGMUV010000020">
    <property type="protein sequence ID" value="KAH7126068.1"/>
    <property type="molecule type" value="Genomic_DNA"/>
</dbReference>
<dbReference type="Proteomes" id="UP000738349">
    <property type="component" value="Unassembled WGS sequence"/>
</dbReference>
<proteinExistence type="predicted"/>
<organism evidence="1 2">
    <name type="scientific">Dactylonectria macrodidyma</name>
    <dbReference type="NCBI Taxonomy" id="307937"/>
    <lineage>
        <taxon>Eukaryota</taxon>
        <taxon>Fungi</taxon>
        <taxon>Dikarya</taxon>
        <taxon>Ascomycota</taxon>
        <taxon>Pezizomycotina</taxon>
        <taxon>Sordariomycetes</taxon>
        <taxon>Hypocreomycetidae</taxon>
        <taxon>Hypocreales</taxon>
        <taxon>Nectriaceae</taxon>
        <taxon>Dactylonectria</taxon>
    </lineage>
</organism>
<dbReference type="PANTHER" id="PTHR47784">
    <property type="entry name" value="STEROL UPTAKE CONTROL PROTEIN 2"/>
    <property type="match status" value="1"/>
</dbReference>
<dbReference type="InterPro" id="IPR053157">
    <property type="entry name" value="Sterol_Uptake_Regulator"/>
</dbReference>
<keyword evidence="2" id="KW-1185">Reference proteome</keyword>
<dbReference type="PANTHER" id="PTHR47784:SF5">
    <property type="entry name" value="STEROL UPTAKE CONTROL PROTEIN 2"/>
    <property type="match status" value="1"/>
</dbReference>
<gene>
    <name evidence="1" type="ORF">EDB81DRAFT_910881</name>
</gene>
<sequence length="328" mass="37822">MGACNAEPDNSKLTYNYDRQHQPRIVATSPSGWEEIVCAPIESPNRRKLELQLFHHYKFNAGWPLAVDKKSEIIWESAIPHLAIESDALLYSMYALSRLRLATRDPGEKECHMDVCHIYLGMTVREHAKEIPQLSKDNREVVWLTSDMLRRYYLAVLQERPLLTSAISHQLWLLENGNAGSASGPMIKPIPVNNHLEASIAKKNRQGPPHLLRRRGSHELAEGWDSELIGGIWVAMSNEDPLDRVCEMIIDSPRLGNTRFIELVEEQSPRALVILAHYFRHLQILRTSWWVGDAGQREIQAISEVLPRKWKDVMFRSRQELEQQEWLS</sequence>
<dbReference type="OrthoDB" id="3546279at2759"/>
<reference evidence="1" key="1">
    <citation type="journal article" date="2021" name="Nat. Commun.">
        <title>Genetic determinants of endophytism in the Arabidopsis root mycobiome.</title>
        <authorList>
            <person name="Mesny F."/>
            <person name="Miyauchi S."/>
            <person name="Thiergart T."/>
            <person name="Pickel B."/>
            <person name="Atanasova L."/>
            <person name="Karlsson M."/>
            <person name="Huettel B."/>
            <person name="Barry K.W."/>
            <person name="Haridas S."/>
            <person name="Chen C."/>
            <person name="Bauer D."/>
            <person name="Andreopoulos W."/>
            <person name="Pangilinan J."/>
            <person name="LaButti K."/>
            <person name="Riley R."/>
            <person name="Lipzen A."/>
            <person name="Clum A."/>
            <person name="Drula E."/>
            <person name="Henrissat B."/>
            <person name="Kohler A."/>
            <person name="Grigoriev I.V."/>
            <person name="Martin F.M."/>
            <person name="Hacquard S."/>
        </authorList>
    </citation>
    <scope>NUCLEOTIDE SEQUENCE</scope>
    <source>
        <strain evidence="1">MPI-CAGE-AT-0147</strain>
    </source>
</reference>